<evidence type="ECO:0000313" key="1">
    <source>
        <dbReference type="EMBL" id="MEA5479117.1"/>
    </source>
</evidence>
<dbReference type="EMBL" id="JAYGIE010000083">
    <property type="protein sequence ID" value="MEA5479117.1"/>
    <property type="molecule type" value="Genomic_DNA"/>
</dbReference>
<protein>
    <submittedName>
        <fullName evidence="1">Uncharacterized protein</fullName>
    </submittedName>
</protein>
<reference evidence="1 2" key="1">
    <citation type="submission" date="2023-12" db="EMBL/GenBank/DDBJ databases">
        <title>Baltic Sea Cyanobacteria.</title>
        <authorList>
            <person name="Delbaje E."/>
            <person name="Fewer D.P."/>
            <person name="Shishido T.K."/>
        </authorList>
    </citation>
    <scope>NUCLEOTIDE SEQUENCE [LARGE SCALE GENOMIC DNA]</scope>
    <source>
        <strain evidence="1 2">UHCC 0370</strain>
    </source>
</reference>
<gene>
    <name evidence="1" type="ORF">VB774_15960</name>
</gene>
<dbReference type="Proteomes" id="UP001301388">
    <property type="component" value="Unassembled WGS sequence"/>
</dbReference>
<name>A0ABU5TLI0_9CYAN</name>
<evidence type="ECO:0000313" key="2">
    <source>
        <dbReference type="Proteomes" id="UP001301388"/>
    </source>
</evidence>
<comment type="caution">
    <text evidence="1">The sequence shown here is derived from an EMBL/GenBank/DDBJ whole genome shotgun (WGS) entry which is preliminary data.</text>
</comment>
<sequence>MYEPIREASIGESPSDQVPRMYVVGSEQKLKQFQSGIYDTSILCKECDGDLIGVWDNYGQKFLLNPSFSENRLFDNLGKLAVYRIEEFDYKQLKLFFMSILWRAAITSDLFFAQIKLGSWEEKLRKMILAQEPGSENDFSVVLFKYEGDLSEIMQNPTRQRQDKVNYYRFRFPKYGFLIKVDQRNFHSDLLPFVISPNHQLLIHVMEYKNSKEYERILDVRDKISN</sequence>
<accession>A0ABU5TLI0</accession>
<organism evidence="1 2">
    <name type="scientific">Pseudanabaena galeata UHCC 0370</name>
    <dbReference type="NCBI Taxonomy" id="3110310"/>
    <lineage>
        <taxon>Bacteria</taxon>
        <taxon>Bacillati</taxon>
        <taxon>Cyanobacteriota</taxon>
        <taxon>Cyanophyceae</taxon>
        <taxon>Pseudanabaenales</taxon>
        <taxon>Pseudanabaenaceae</taxon>
        <taxon>Pseudanabaena</taxon>
    </lineage>
</organism>
<keyword evidence="2" id="KW-1185">Reference proteome</keyword>
<proteinExistence type="predicted"/>
<dbReference type="RefSeq" id="WP_323262438.1">
    <property type="nucleotide sequence ID" value="NZ_JAYGIE010000083.1"/>
</dbReference>